<organism evidence="1 2">
    <name type="scientific">Arctium lappa</name>
    <name type="common">Greater burdock</name>
    <name type="synonym">Lappa major</name>
    <dbReference type="NCBI Taxonomy" id="4217"/>
    <lineage>
        <taxon>Eukaryota</taxon>
        <taxon>Viridiplantae</taxon>
        <taxon>Streptophyta</taxon>
        <taxon>Embryophyta</taxon>
        <taxon>Tracheophyta</taxon>
        <taxon>Spermatophyta</taxon>
        <taxon>Magnoliopsida</taxon>
        <taxon>eudicotyledons</taxon>
        <taxon>Gunneridae</taxon>
        <taxon>Pentapetalae</taxon>
        <taxon>asterids</taxon>
        <taxon>campanulids</taxon>
        <taxon>Asterales</taxon>
        <taxon>Asteraceae</taxon>
        <taxon>Carduoideae</taxon>
        <taxon>Cardueae</taxon>
        <taxon>Arctiinae</taxon>
        <taxon>Arctium</taxon>
    </lineage>
</organism>
<keyword evidence="2" id="KW-1185">Reference proteome</keyword>
<sequence length="93" mass="10697">MLTFKRLLNTFEGGLILLHRYPSFSSSRCNLSGTYDHFTGKGDTDPSLDSDYVPYLKSKCKPTDTTTLLEMDPGSFRSFDEKYYNNRWSYGLS</sequence>
<evidence type="ECO:0000313" key="2">
    <source>
        <dbReference type="Proteomes" id="UP001055879"/>
    </source>
</evidence>
<protein>
    <submittedName>
        <fullName evidence="1">Uncharacterized protein</fullName>
    </submittedName>
</protein>
<dbReference type="Proteomes" id="UP001055879">
    <property type="component" value="Linkage Group LG05"/>
</dbReference>
<evidence type="ECO:0000313" key="1">
    <source>
        <dbReference type="EMBL" id="KAI3727694.1"/>
    </source>
</evidence>
<name>A0ACB9C092_ARCLA</name>
<gene>
    <name evidence="1" type="ORF">L6452_16312</name>
</gene>
<accession>A0ACB9C092</accession>
<proteinExistence type="predicted"/>
<comment type="caution">
    <text evidence="1">The sequence shown here is derived from an EMBL/GenBank/DDBJ whole genome shotgun (WGS) entry which is preliminary data.</text>
</comment>
<reference evidence="2" key="1">
    <citation type="journal article" date="2022" name="Mol. Ecol. Resour.">
        <title>The genomes of chicory, endive, great burdock and yacon provide insights into Asteraceae palaeo-polyploidization history and plant inulin production.</title>
        <authorList>
            <person name="Fan W."/>
            <person name="Wang S."/>
            <person name="Wang H."/>
            <person name="Wang A."/>
            <person name="Jiang F."/>
            <person name="Liu H."/>
            <person name="Zhao H."/>
            <person name="Xu D."/>
            <person name="Zhang Y."/>
        </authorList>
    </citation>
    <scope>NUCLEOTIDE SEQUENCE [LARGE SCALE GENOMIC DNA]</scope>
    <source>
        <strain evidence="2">cv. Niubang</strain>
    </source>
</reference>
<reference evidence="1 2" key="2">
    <citation type="journal article" date="2022" name="Mol. Ecol. Resour.">
        <title>The genomes of chicory, endive, great burdock and yacon provide insights into Asteraceae paleo-polyploidization history and plant inulin production.</title>
        <authorList>
            <person name="Fan W."/>
            <person name="Wang S."/>
            <person name="Wang H."/>
            <person name="Wang A."/>
            <person name="Jiang F."/>
            <person name="Liu H."/>
            <person name="Zhao H."/>
            <person name="Xu D."/>
            <person name="Zhang Y."/>
        </authorList>
    </citation>
    <scope>NUCLEOTIDE SEQUENCE [LARGE SCALE GENOMIC DNA]</scope>
    <source>
        <strain evidence="2">cv. Niubang</strain>
    </source>
</reference>
<dbReference type="EMBL" id="CM042051">
    <property type="protein sequence ID" value="KAI3727694.1"/>
    <property type="molecule type" value="Genomic_DNA"/>
</dbReference>